<proteinExistence type="predicted"/>
<evidence type="ECO:0000313" key="3">
    <source>
        <dbReference type="EMBL" id="RDU73128.1"/>
    </source>
</evidence>
<reference evidence="3 4" key="1">
    <citation type="submission" date="2018-04" db="EMBL/GenBank/DDBJ databases">
        <title>Novel Campyloabacter and Helicobacter Species and Strains.</title>
        <authorList>
            <person name="Mannion A.J."/>
            <person name="Shen Z."/>
            <person name="Fox J.G."/>
        </authorList>
    </citation>
    <scope>NUCLEOTIDE SEQUENCE [LARGE SCALE GENOMIC DNA]</scope>
    <source>
        <strain evidence="3 4">MIT 97-5075</strain>
    </source>
</reference>
<dbReference type="RefSeq" id="WP_104762723.1">
    <property type="nucleotide sequence ID" value="NZ_FZPM01000006.1"/>
</dbReference>
<dbReference type="FunFam" id="3.40.50.300:FF:000285">
    <property type="entry name" value="Sporulation initiation inhibitor Soj"/>
    <property type="match status" value="1"/>
</dbReference>
<dbReference type="Proteomes" id="UP000256424">
    <property type="component" value="Unassembled WGS sequence"/>
</dbReference>
<dbReference type="CDD" id="cd02042">
    <property type="entry name" value="ParAB_family"/>
    <property type="match status" value="1"/>
</dbReference>
<feature type="region of interest" description="Disordered" evidence="1">
    <location>
        <begin position="261"/>
        <end position="280"/>
    </location>
</feature>
<evidence type="ECO:0000259" key="2">
    <source>
        <dbReference type="Pfam" id="PF13614"/>
    </source>
</evidence>
<dbReference type="SUPFAM" id="SSF52540">
    <property type="entry name" value="P-loop containing nucleoside triphosphate hydrolases"/>
    <property type="match status" value="1"/>
</dbReference>
<keyword evidence="4" id="KW-1185">Reference proteome</keyword>
<dbReference type="Gene3D" id="3.40.50.300">
    <property type="entry name" value="P-loop containing nucleotide triphosphate hydrolases"/>
    <property type="match status" value="1"/>
</dbReference>
<accession>A0A3D8J6Q5</accession>
<dbReference type="OrthoDB" id="9815116at2"/>
<evidence type="ECO:0000256" key="1">
    <source>
        <dbReference type="SAM" id="MobiDB-lite"/>
    </source>
</evidence>
<protein>
    <submittedName>
        <fullName evidence="3">ParA family protein</fullName>
    </submittedName>
</protein>
<dbReference type="PANTHER" id="PTHR13696">
    <property type="entry name" value="P-LOOP CONTAINING NUCLEOSIDE TRIPHOSPHATE HYDROLASE"/>
    <property type="match status" value="1"/>
</dbReference>
<feature type="compositionally biased region" description="Low complexity" evidence="1">
    <location>
        <begin position="266"/>
        <end position="280"/>
    </location>
</feature>
<dbReference type="AlphaFoldDB" id="A0A3D8J6Q5"/>
<dbReference type="InterPro" id="IPR050678">
    <property type="entry name" value="DNA_Partitioning_ATPase"/>
</dbReference>
<dbReference type="Pfam" id="PF13614">
    <property type="entry name" value="AAA_31"/>
    <property type="match status" value="1"/>
</dbReference>
<name>A0A3D8J6Q5_9HELI</name>
<organism evidence="3 4">
    <name type="scientific">Helicobacter aurati</name>
    <dbReference type="NCBI Taxonomy" id="137778"/>
    <lineage>
        <taxon>Bacteria</taxon>
        <taxon>Pseudomonadati</taxon>
        <taxon>Campylobacterota</taxon>
        <taxon>Epsilonproteobacteria</taxon>
        <taxon>Campylobacterales</taxon>
        <taxon>Helicobacteraceae</taxon>
        <taxon>Helicobacter</taxon>
    </lineage>
</organism>
<sequence>MSEIICIASQKGGVGKTTTAINLSASLSLLNKKVLLIDFDPQSNATVSLGVNRRDIIESSMFTVMNGRKHLKDIIRETCMDNLFIAPTDQHLAGIESEYYRQKKILLPNRLEEVRREYDFIIIDTAPTLGPLTINPLTVANSVLVPVQCEYFALDGLAQLLSTIKVLQQSNNPKLQIRGFLPTMHSTQNNLSKEVLDDLIRNMHANFFQDDKGHIIIPRNIKLAESPSHKKPICKYDKKSAGHFAYMRLAHAILNKKLPQKFSTNSQTSKKAIKASAKTQ</sequence>
<dbReference type="InterPro" id="IPR025669">
    <property type="entry name" value="AAA_dom"/>
</dbReference>
<dbReference type="PANTHER" id="PTHR13696:SF52">
    <property type="entry name" value="PARA FAMILY PROTEIN CT_582"/>
    <property type="match status" value="1"/>
</dbReference>
<evidence type="ECO:0000313" key="4">
    <source>
        <dbReference type="Proteomes" id="UP000256424"/>
    </source>
</evidence>
<gene>
    <name evidence="3" type="ORF">CQA66_02580</name>
</gene>
<dbReference type="InterPro" id="IPR027417">
    <property type="entry name" value="P-loop_NTPase"/>
</dbReference>
<feature type="domain" description="AAA" evidence="2">
    <location>
        <begin position="3"/>
        <end position="177"/>
    </location>
</feature>
<comment type="caution">
    <text evidence="3">The sequence shown here is derived from an EMBL/GenBank/DDBJ whole genome shotgun (WGS) entry which is preliminary data.</text>
</comment>
<dbReference type="EMBL" id="NXLW01000003">
    <property type="protein sequence ID" value="RDU73128.1"/>
    <property type="molecule type" value="Genomic_DNA"/>
</dbReference>